<dbReference type="GO" id="GO:0043328">
    <property type="term" value="P:protein transport to vacuole involved in ubiquitin-dependent protein catabolic process via the multivesicular body sorting pathway"/>
    <property type="evidence" value="ECO:0007669"/>
    <property type="project" value="TreeGrafter"/>
</dbReference>
<evidence type="ECO:0000256" key="6">
    <source>
        <dbReference type="ARBA" id="ARBA00022723"/>
    </source>
</evidence>
<gene>
    <name evidence="17" type="ORF">DNG_07667</name>
</gene>
<evidence type="ECO:0000256" key="14">
    <source>
        <dbReference type="SAM" id="MobiDB-lite"/>
    </source>
</evidence>
<dbReference type="PROSITE" id="PS50179">
    <property type="entry name" value="VHS"/>
    <property type="match status" value="1"/>
</dbReference>
<dbReference type="Pfam" id="PF01363">
    <property type="entry name" value="FYVE"/>
    <property type="match status" value="1"/>
</dbReference>
<dbReference type="CDD" id="cd15735">
    <property type="entry name" value="FYVE_spVPS27p_like"/>
    <property type="match status" value="1"/>
</dbReference>
<evidence type="ECO:0000259" key="15">
    <source>
        <dbReference type="PROSITE" id="PS50178"/>
    </source>
</evidence>
<sequence length="731" mass="80783">MMSWWSSSANTALDEQIEKATSSSLEDIALNLEISDVIRSKTVQPAEAMRSLKRRIGNKNPNTQLSALSLTDTCFKNGGDHFLKEVASREFMDNLVSLLQAVGPAAVNPEVRGKILEYIQAWATATEGRHDLSYIGQVYSRLQRDGHQFPPKTTISSSMIDSSAPPEWIDSDVCMRCRTAFTFTNRKHHCRNCGNCFDQQCSSKTLPLPHIGIMSPVRVDDGCYSKLTNKTISGATIDRSPTYPHKTHSTSAMQPRNARVDEVIDDDLKRALAMSLEDVQNYSKGYVEATRNGPSGASRTTKVNGESQASGKPGNEEEEDDDLKRAIAASLADMEEQKQMHTAALKEQTHQPTEGSGSVPLPLPKNDYELTPVEAENINLFSTLVDRLQTQPPGTILREPQIQELYDSIGTLRPKLARTYGETMSKHDTLLDLHAKLSTVIRYYDRMLEERLSKAYGQHTLGGYNMPPTARHSSGGYPNLRTSVVGPSGPAESFYTGEQRPEYGRPPTQQQAYSRPPPAQQYYPGYDNNAPPATAPTPSQYPAQPVRSDSWQSAPRPGQEQYPPPEAAPQPGAHQAPTAAPSAPPSTDPNTSYYYNQQQPAQPTQPSPLSAQDVSQSPYPNIRQPIQQYQQQQQPVAQSPVVQAAQPQQPDQAPPPARQTPQVQHQQVQSQQAYWQPSVPQQQQQPQAAQQQAPPPTQPQQQWPQGPAYVGYGEEPRKPAQPVVEESLIDL</sequence>
<dbReference type="SMART" id="SM00064">
    <property type="entry name" value="FYVE"/>
    <property type="match status" value="1"/>
</dbReference>
<dbReference type="SMART" id="SM00726">
    <property type="entry name" value="UIM"/>
    <property type="match status" value="2"/>
</dbReference>
<dbReference type="PROSITE" id="PS50178">
    <property type="entry name" value="ZF_FYVE"/>
    <property type="match status" value="1"/>
</dbReference>
<dbReference type="EMBL" id="ONZQ02000011">
    <property type="protein sequence ID" value="SPO04982.1"/>
    <property type="molecule type" value="Genomic_DNA"/>
</dbReference>
<comment type="function">
    <text evidence="1 12">Component of the ESCRT-0 complex which is the sorting receptor for ubiquitinated cargo proteins at the multivesicular body (MVB) and recruits ESCRT-I to the MVB outer membrane.</text>
</comment>
<evidence type="ECO:0000256" key="2">
    <source>
        <dbReference type="ARBA" id="ARBA00004125"/>
    </source>
</evidence>
<feature type="compositionally biased region" description="Low complexity" evidence="14">
    <location>
        <begin position="659"/>
        <end position="692"/>
    </location>
</feature>
<comment type="caution">
    <text evidence="17">The sequence shown here is derived from an EMBL/GenBank/DDBJ whole genome shotgun (WGS) entry which is preliminary data.</text>
</comment>
<dbReference type="PROSITE" id="PS50330">
    <property type="entry name" value="UIM"/>
    <property type="match status" value="1"/>
</dbReference>
<evidence type="ECO:0000256" key="3">
    <source>
        <dbReference type="ARBA" id="ARBA00008597"/>
    </source>
</evidence>
<evidence type="ECO:0000256" key="1">
    <source>
        <dbReference type="ARBA" id="ARBA00003067"/>
    </source>
</evidence>
<keyword evidence="6" id="KW-0479">Metal-binding</keyword>
<dbReference type="Pfam" id="PF00790">
    <property type="entry name" value="VHS"/>
    <property type="match status" value="1"/>
</dbReference>
<accession>A0AAE8SYF8</accession>
<dbReference type="InterPro" id="IPR017455">
    <property type="entry name" value="Znf_FYVE-rel"/>
</dbReference>
<dbReference type="InterPro" id="IPR049425">
    <property type="entry name" value="Vps27_GAT-like"/>
</dbReference>
<feature type="compositionally biased region" description="Polar residues" evidence="14">
    <location>
        <begin position="292"/>
        <end position="310"/>
    </location>
</feature>
<organism evidence="17 18">
    <name type="scientific">Cephalotrichum gorgonifer</name>
    <dbReference type="NCBI Taxonomy" id="2041049"/>
    <lineage>
        <taxon>Eukaryota</taxon>
        <taxon>Fungi</taxon>
        <taxon>Dikarya</taxon>
        <taxon>Ascomycota</taxon>
        <taxon>Pezizomycotina</taxon>
        <taxon>Sordariomycetes</taxon>
        <taxon>Hypocreomycetidae</taxon>
        <taxon>Microascales</taxon>
        <taxon>Microascaceae</taxon>
        <taxon>Cephalotrichum</taxon>
    </lineage>
</organism>
<evidence type="ECO:0000313" key="17">
    <source>
        <dbReference type="EMBL" id="SPO04982.1"/>
    </source>
</evidence>
<dbReference type="Proteomes" id="UP001187682">
    <property type="component" value="Unassembled WGS sequence"/>
</dbReference>
<dbReference type="CDD" id="cd16979">
    <property type="entry name" value="VHS_Vps27"/>
    <property type="match status" value="1"/>
</dbReference>
<comment type="similarity">
    <text evidence="3 12">Belongs to the VPS27 family.</text>
</comment>
<evidence type="ECO:0000256" key="13">
    <source>
        <dbReference type="PROSITE-ProRule" id="PRU00091"/>
    </source>
</evidence>
<dbReference type="GO" id="GO:0010008">
    <property type="term" value="C:endosome membrane"/>
    <property type="evidence" value="ECO:0007669"/>
    <property type="project" value="UniProtKB-SubCell"/>
</dbReference>
<feature type="compositionally biased region" description="Low complexity" evidence="14">
    <location>
        <begin position="530"/>
        <end position="545"/>
    </location>
</feature>
<evidence type="ECO:0000256" key="10">
    <source>
        <dbReference type="ARBA" id="ARBA00022833"/>
    </source>
</evidence>
<dbReference type="SUPFAM" id="SSF57903">
    <property type="entry name" value="FYVE/PHD zinc finger"/>
    <property type="match status" value="1"/>
</dbReference>
<feature type="region of interest" description="Disordered" evidence="14">
    <location>
        <begin position="334"/>
        <end position="362"/>
    </location>
</feature>
<keyword evidence="10" id="KW-0862">Zinc</keyword>
<evidence type="ECO:0000256" key="7">
    <source>
        <dbReference type="ARBA" id="ARBA00022737"/>
    </source>
</evidence>
<evidence type="ECO:0000256" key="11">
    <source>
        <dbReference type="ARBA" id="ARBA00023136"/>
    </source>
</evidence>
<feature type="domain" description="VHS" evidence="16">
    <location>
        <begin position="26"/>
        <end position="150"/>
    </location>
</feature>
<evidence type="ECO:0000256" key="5">
    <source>
        <dbReference type="ARBA" id="ARBA00017753"/>
    </source>
</evidence>
<dbReference type="InterPro" id="IPR008942">
    <property type="entry name" value="ENTH_VHS"/>
</dbReference>
<dbReference type="GO" id="GO:0006623">
    <property type="term" value="P:protein targeting to vacuole"/>
    <property type="evidence" value="ECO:0007669"/>
    <property type="project" value="TreeGrafter"/>
</dbReference>
<dbReference type="InterPro" id="IPR003903">
    <property type="entry name" value="UIM_dom"/>
</dbReference>
<dbReference type="PANTHER" id="PTHR47794:SF1">
    <property type="entry name" value="VACUOLAR PROTEIN SORTING-ASSOCIATED PROTEIN 27"/>
    <property type="match status" value="1"/>
</dbReference>
<feature type="compositionally biased region" description="Low complexity" evidence="14">
    <location>
        <begin position="699"/>
        <end position="708"/>
    </location>
</feature>
<comment type="subunit">
    <text evidence="4 12">Component of the ESCRT-0 complex composed of HSE1 and VPS27.</text>
</comment>
<dbReference type="PIRSF" id="PIRSF036956">
    <property type="entry name" value="Hrs_Vps27"/>
    <property type="match status" value="1"/>
</dbReference>
<dbReference type="FunFam" id="1.20.5.1940:FF:000001">
    <property type="entry name" value="Vacuolar protein sorting-associated protein 27"/>
    <property type="match status" value="1"/>
</dbReference>
<dbReference type="Gene3D" id="1.25.40.90">
    <property type="match status" value="1"/>
</dbReference>
<feature type="domain" description="FYVE-type" evidence="15">
    <location>
        <begin position="168"/>
        <end position="228"/>
    </location>
</feature>
<proteinExistence type="inferred from homology"/>
<evidence type="ECO:0000256" key="9">
    <source>
        <dbReference type="ARBA" id="ARBA00022771"/>
    </source>
</evidence>
<keyword evidence="18" id="KW-1185">Reference proteome</keyword>
<protein>
    <recommendedName>
        <fullName evidence="5 12">Vacuolar protein sorting-associated protein 27</fullName>
    </recommendedName>
</protein>
<evidence type="ECO:0000256" key="4">
    <source>
        <dbReference type="ARBA" id="ARBA00011446"/>
    </source>
</evidence>
<dbReference type="AlphaFoldDB" id="A0AAE8SYF8"/>
<dbReference type="FunFam" id="3.30.40.10:FF:000161">
    <property type="entry name" value="Vacuolar protein sorting-associated protein 27"/>
    <property type="match status" value="1"/>
</dbReference>
<dbReference type="SUPFAM" id="SSF48464">
    <property type="entry name" value="ENTH/VHS domain"/>
    <property type="match status" value="1"/>
</dbReference>
<feature type="compositionally biased region" description="Low complexity" evidence="14">
    <location>
        <begin position="569"/>
        <end position="581"/>
    </location>
</feature>
<dbReference type="Gene3D" id="1.20.5.1940">
    <property type="match status" value="1"/>
</dbReference>
<reference evidence="17" key="1">
    <citation type="submission" date="2018-03" db="EMBL/GenBank/DDBJ databases">
        <authorList>
            <person name="Guldener U."/>
        </authorList>
    </citation>
    <scope>NUCLEOTIDE SEQUENCE</scope>
</reference>
<feature type="compositionally biased region" description="Low complexity" evidence="14">
    <location>
        <begin position="597"/>
        <end position="612"/>
    </location>
</feature>
<dbReference type="SMART" id="SM00288">
    <property type="entry name" value="VHS"/>
    <property type="match status" value="1"/>
</dbReference>
<dbReference type="Pfam" id="PF21356">
    <property type="entry name" value="Vps27_GAT-like"/>
    <property type="match status" value="1"/>
</dbReference>
<dbReference type="InterPro" id="IPR000306">
    <property type="entry name" value="Znf_FYVE"/>
</dbReference>
<dbReference type="Pfam" id="PF02809">
    <property type="entry name" value="UIM"/>
    <property type="match status" value="2"/>
</dbReference>
<dbReference type="InterPro" id="IPR013083">
    <property type="entry name" value="Znf_RING/FYVE/PHD"/>
</dbReference>
<dbReference type="GO" id="GO:0032266">
    <property type="term" value="F:phosphatidylinositol-3-phosphate binding"/>
    <property type="evidence" value="ECO:0007669"/>
    <property type="project" value="TreeGrafter"/>
</dbReference>
<dbReference type="InterPro" id="IPR002014">
    <property type="entry name" value="VHS_dom"/>
</dbReference>
<evidence type="ECO:0000313" key="18">
    <source>
        <dbReference type="Proteomes" id="UP001187682"/>
    </source>
</evidence>
<keyword evidence="8 12" id="KW-0967">Endosome</keyword>
<evidence type="ECO:0000256" key="8">
    <source>
        <dbReference type="ARBA" id="ARBA00022753"/>
    </source>
</evidence>
<evidence type="ECO:0000256" key="12">
    <source>
        <dbReference type="PIRNR" id="PIRNR036956"/>
    </source>
</evidence>
<feature type="region of interest" description="Disordered" evidence="14">
    <location>
        <begin position="235"/>
        <end position="259"/>
    </location>
</feature>
<feature type="region of interest" description="Disordered" evidence="14">
    <location>
        <begin position="463"/>
        <end position="731"/>
    </location>
</feature>
<keyword evidence="11 12" id="KW-0472">Membrane</keyword>
<dbReference type="InterPro" id="IPR011011">
    <property type="entry name" value="Znf_FYVE_PHD"/>
</dbReference>
<dbReference type="InterPro" id="IPR017073">
    <property type="entry name" value="HGS/VPS27"/>
</dbReference>
<feature type="compositionally biased region" description="Low complexity" evidence="14">
    <location>
        <begin position="624"/>
        <end position="651"/>
    </location>
</feature>
<dbReference type="GO" id="GO:0008270">
    <property type="term" value="F:zinc ion binding"/>
    <property type="evidence" value="ECO:0007669"/>
    <property type="project" value="UniProtKB-KW"/>
</dbReference>
<comment type="subcellular location">
    <subcellularLocation>
        <location evidence="2 12">Endosome membrane</location>
        <topology evidence="2 12">Peripheral membrane protein</topology>
        <orientation evidence="2 12">Cytoplasmic side</orientation>
    </subcellularLocation>
</comment>
<dbReference type="GO" id="GO:0033565">
    <property type="term" value="C:ESCRT-0 complex"/>
    <property type="evidence" value="ECO:0007669"/>
    <property type="project" value="TreeGrafter"/>
</dbReference>
<keyword evidence="9 13" id="KW-0863">Zinc-finger</keyword>
<evidence type="ECO:0000259" key="16">
    <source>
        <dbReference type="PROSITE" id="PS50179"/>
    </source>
</evidence>
<dbReference type="FunFam" id="1.25.40.90:FF:000031">
    <property type="entry name" value="Vacuolar protein sorting-associated protein 27"/>
    <property type="match status" value="1"/>
</dbReference>
<name>A0AAE8SYF8_9PEZI</name>
<dbReference type="Gene3D" id="3.30.40.10">
    <property type="entry name" value="Zinc/RING finger domain, C3HC4 (zinc finger)"/>
    <property type="match status" value="1"/>
</dbReference>
<dbReference type="GO" id="GO:0043130">
    <property type="term" value="F:ubiquitin binding"/>
    <property type="evidence" value="ECO:0007669"/>
    <property type="project" value="InterPro"/>
</dbReference>
<dbReference type="CDD" id="cd21385">
    <property type="entry name" value="GAT_Vps27"/>
    <property type="match status" value="1"/>
</dbReference>
<dbReference type="PANTHER" id="PTHR47794">
    <property type="entry name" value="VACUOLAR PROTEIN SORTING-ASSOCIATED PROTEIN 27"/>
    <property type="match status" value="1"/>
</dbReference>
<keyword evidence="7" id="KW-0677">Repeat</keyword>
<feature type="region of interest" description="Disordered" evidence="14">
    <location>
        <begin position="287"/>
        <end position="321"/>
    </location>
</feature>
<dbReference type="Gene3D" id="6.10.140.100">
    <property type="match status" value="1"/>
</dbReference>